<dbReference type="RefSeq" id="WP_116074432.1">
    <property type="nucleotide sequence ID" value="NZ_BONB01000032.1"/>
</dbReference>
<proteinExistence type="predicted"/>
<protein>
    <recommendedName>
        <fullName evidence="3">Serpin (Serine protease inhibitor)</fullName>
    </recommendedName>
</protein>
<gene>
    <name evidence="1" type="ORF">DFJ67_7964</name>
</gene>
<name>A0A3D9ZYV7_9ACTN</name>
<comment type="caution">
    <text evidence="1">The sequence shown here is derived from an EMBL/GenBank/DDBJ whole genome shotgun (WGS) entry which is preliminary data.</text>
</comment>
<dbReference type="Gene3D" id="3.30.497.10">
    <property type="entry name" value="Antithrombin, subunit I, domain 2"/>
    <property type="match status" value="1"/>
</dbReference>
<dbReference type="OrthoDB" id="4847668at2"/>
<evidence type="ECO:0000313" key="1">
    <source>
        <dbReference type="EMBL" id="REG01875.1"/>
    </source>
</evidence>
<reference evidence="1 2" key="1">
    <citation type="submission" date="2018-08" db="EMBL/GenBank/DDBJ databases">
        <title>Sequencing the genomes of 1000 actinobacteria strains.</title>
        <authorList>
            <person name="Klenk H.-P."/>
        </authorList>
    </citation>
    <scope>NUCLEOTIDE SEQUENCE [LARGE SCALE GENOMIC DNA]</scope>
    <source>
        <strain evidence="1 2">DSM 44099</strain>
    </source>
</reference>
<dbReference type="Proteomes" id="UP000256913">
    <property type="component" value="Unassembled WGS sequence"/>
</dbReference>
<evidence type="ECO:0008006" key="3">
    <source>
        <dbReference type="Google" id="ProtNLM"/>
    </source>
</evidence>
<evidence type="ECO:0000313" key="2">
    <source>
        <dbReference type="Proteomes" id="UP000256913"/>
    </source>
</evidence>
<sequence length="412" mass="43621">MTTAVDLRAPLARYATLLHAPAGDRHHVASPLGAWLLGALCAPAAATVGGQVAEDLERALGVELITARELATALLDDPHPAVLSAAALWLAGPPIPAVDEWIAELPATVETGPLPTQAEADSWAHEHTLGLIKEMPLQIRPETLLLLVTALATRVSWARPFTLVPATRLGATSPWREAVGQVLETPSHGHDAYVARVPGIGDVAVHTGYATEGLRVTSVIAQPGTPPVEVIAAAYELAVASATRGAVDRRSLFDLPLGEGPLWTITEERVQTAAPGGREELHQAVLPAWSVFSRHDLNRADLGIPAAAAAAKHALGIPDGWHEARQVAMARYTRLGFEAAAISAMMAGVSMPIPQDGVRRTAELRFGHPYAVVALADRPWRDGWQPDITEGAAWLSLPVFSAWIAEPTEAAE</sequence>
<dbReference type="SUPFAM" id="SSF56574">
    <property type="entry name" value="Serpins"/>
    <property type="match status" value="1"/>
</dbReference>
<dbReference type="EMBL" id="QUMQ01000001">
    <property type="protein sequence ID" value="REG01875.1"/>
    <property type="molecule type" value="Genomic_DNA"/>
</dbReference>
<dbReference type="InterPro" id="IPR042178">
    <property type="entry name" value="Serpin_sf_1"/>
</dbReference>
<dbReference type="AlphaFoldDB" id="A0A3D9ZYV7"/>
<dbReference type="InterPro" id="IPR036186">
    <property type="entry name" value="Serpin_sf"/>
</dbReference>
<accession>A0A3D9ZYV7</accession>
<organism evidence="1 2">
    <name type="scientific">Asanoa ferruginea</name>
    <dbReference type="NCBI Taxonomy" id="53367"/>
    <lineage>
        <taxon>Bacteria</taxon>
        <taxon>Bacillati</taxon>
        <taxon>Actinomycetota</taxon>
        <taxon>Actinomycetes</taxon>
        <taxon>Micromonosporales</taxon>
        <taxon>Micromonosporaceae</taxon>
        <taxon>Asanoa</taxon>
    </lineage>
</organism>
<keyword evidence="2" id="KW-1185">Reference proteome</keyword>